<dbReference type="InterPro" id="IPR029044">
    <property type="entry name" value="Nucleotide-diphossugar_trans"/>
</dbReference>
<dbReference type="Pfam" id="PF00535">
    <property type="entry name" value="Glycos_transf_2"/>
    <property type="match status" value="1"/>
</dbReference>
<name>A0A3B0X2C7_9ZZZZ</name>
<dbReference type="AlphaFoldDB" id="A0A3B0X2C7"/>
<sequence>MYFQLKITTIIPALNEESAISDVIHQLKAIQFQHKPLIDQIIVCDNGSTDKTINIAKACGVDVISEPRQGYGAACLKGISIVKNSDILLFLNSDGSEKISEALQLLDTLYQQEADLVIGSRELGNIEKHALSPQQRFGNKLASWIIRSIWGYPITDLGPFRAIRYEAYLKLNMQDQDYGWTIEMQLKAFRRGLNVIEIPITALPGKTPSIISGTLKGIIGAAIKILGGIFFYGICDNVNHKNHNYNSQHMANSPVKSTDL</sequence>
<dbReference type="PANTHER" id="PTHR48090">
    <property type="entry name" value="UNDECAPRENYL-PHOSPHATE 4-DEOXY-4-FORMAMIDO-L-ARABINOSE TRANSFERASE-RELATED"/>
    <property type="match status" value="1"/>
</dbReference>
<feature type="domain" description="Glycosyltransferase 2-like" evidence="1">
    <location>
        <begin position="9"/>
        <end position="144"/>
    </location>
</feature>
<dbReference type="CDD" id="cd04179">
    <property type="entry name" value="DPM_DPG-synthase_like"/>
    <property type="match status" value="1"/>
</dbReference>
<dbReference type="InterPro" id="IPR001173">
    <property type="entry name" value="Glyco_trans_2-like"/>
</dbReference>
<gene>
    <name evidence="2" type="ORF">MNBD_GAMMA07-1770</name>
</gene>
<organism evidence="2">
    <name type="scientific">hydrothermal vent metagenome</name>
    <dbReference type="NCBI Taxonomy" id="652676"/>
    <lineage>
        <taxon>unclassified sequences</taxon>
        <taxon>metagenomes</taxon>
        <taxon>ecological metagenomes</taxon>
    </lineage>
</organism>
<evidence type="ECO:0000313" key="2">
    <source>
        <dbReference type="EMBL" id="VAW57672.1"/>
    </source>
</evidence>
<dbReference type="SUPFAM" id="SSF53448">
    <property type="entry name" value="Nucleotide-diphospho-sugar transferases"/>
    <property type="match status" value="1"/>
</dbReference>
<dbReference type="Gene3D" id="3.90.550.10">
    <property type="entry name" value="Spore Coat Polysaccharide Biosynthesis Protein SpsA, Chain A"/>
    <property type="match status" value="1"/>
</dbReference>
<dbReference type="PANTHER" id="PTHR48090:SF7">
    <property type="entry name" value="RFBJ PROTEIN"/>
    <property type="match status" value="1"/>
</dbReference>
<accession>A0A3B0X2C7</accession>
<dbReference type="EMBL" id="UOFF01000437">
    <property type="protein sequence ID" value="VAW57672.1"/>
    <property type="molecule type" value="Genomic_DNA"/>
</dbReference>
<evidence type="ECO:0000259" key="1">
    <source>
        <dbReference type="Pfam" id="PF00535"/>
    </source>
</evidence>
<protein>
    <recommendedName>
        <fullName evidence="1">Glycosyltransferase 2-like domain-containing protein</fullName>
    </recommendedName>
</protein>
<dbReference type="InterPro" id="IPR050256">
    <property type="entry name" value="Glycosyltransferase_2"/>
</dbReference>
<proteinExistence type="predicted"/>
<reference evidence="2" key="1">
    <citation type="submission" date="2018-06" db="EMBL/GenBank/DDBJ databases">
        <authorList>
            <person name="Zhirakovskaya E."/>
        </authorList>
    </citation>
    <scope>NUCLEOTIDE SEQUENCE</scope>
</reference>